<dbReference type="EMBL" id="GBRH01272746">
    <property type="protein sequence ID" value="JAD25149.1"/>
    <property type="molecule type" value="Transcribed_RNA"/>
</dbReference>
<sequence length="38" mass="3941">MSIHMGAQDHGRNKGKQQSSAGYGSKSLLVLLGGLEAL</sequence>
<proteinExistence type="predicted"/>
<dbReference type="AlphaFoldDB" id="A0A0A8YFW4"/>
<accession>A0A0A8YFW4</accession>
<evidence type="ECO:0000313" key="2">
    <source>
        <dbReference type="EMBL" id="JAD25149.1"/>
    </source>
</evidence>
<reference evidence="2" key="2">
    <citation type="journal article" date="2015" name="Data Brief">
        <title>Shoot transcriptome of the giant reed, Arundo donax.</title>
        <authorList>
            <person name="Barrero R.A."/>
            <person name="Guerrero F.D."/>
            <person name="Moolhuijzen P."/>
            <person name="Goolsby J.A."/>
            <person name="Tidwell J."/>
            <person name="Bellgard S.E."/>
            <person name="Bellgard M.I."/>
        </authorList>
    </citation>
    <scope>NUCLEOTIDE SEQUENCE</scope>
    <source>
        <tissue evidence="2">Shoot tissue taken approximately 20 cm above the soil surface</tissue>
    </source>
</reference>
<evidence type="ECO:0000256" key="1">
    <source>
        <dbReference type="SAM" id="MobiDB-lite"/>
    </source>
</evidence>
<organism evidence="2">
    <name type="scientific">Arundo donax</name>
    <name type="common">Giant reed</name>
    <name type="synonym">Donax arundinaceus</name>
    <dbReference type="NCBI Taxonomy" id="35708"/>
    <lineage>
        <taxon>Eukaryota</taxon>
        <taxon>Viridiplantae</taxon>
        <taxon>Streptophyta</taxon>
        <taxon>Embryophyta</taxon>
        <taxon>Tracheophyta</taxon>
        <taxon>Spermatophyta</taxon>
        <taxon>Magnoliopsida</taxon>
        <taxon>Liliopsida</taxon>
        <taxon>Poales</taxon>
        <taxon>Poaceae</taxon>
        <taxon>PACMAD clade</taxon>
        <taxon>Arundinoideae</taxon>
        <taxon>Arundineae</taxon>
        <taxon>Arundo</taxon>
    </lineage>
</organism>
<reference evidence="2" key="1">
    <citation type="submission" date="2014-09" db="EMBL/GenBank/DDBJ databases">
        <authorList>
            <person name="Magalhaes I.L.F."/>
            <person name="Oliveira U."/>
            <person name="Santos F.R."/>
            <person name="Vidigal T.H.D.A."/>
            <person name="Brescovit A.D."/>
            <person name="Santos A.J."/>
        </authorList>
    </citation>
    <scope>NUCLEOTIDE SEQUENCE</scope>
    <source>
        <tissue evidence="2">Shoot tissue taken approximately 20 cm above the soil surface</tissue>
    </source>
</reference>
<feature type="region of interest" description="Disordered" evidence="1">
    <location>
        <begin position="1"/>
        <end position="21"/>
    </location>
</feature>
<protein>
    <submittedName>
        <fullName evidence="2">Uncharacterized protein</fullName>
    </submittedName>
</protein>
<name>A0A0A8YFW4_ARUDO</name>